<accession>A0A8S3VRK0</accession>
<evidence type="ECO:0000256" key="1">
    <source>
        <dbReference type="ARBA" id="ARBA00004141"/>
    </source>
</evidence>
<dbReference type="InterPro" id="IPR050927">
    <property type="entry name" value="TRPM"/>
</dbReference>
<dbReference type="EMBL" id="CAJPWZ010003339">
    <property type="protein sequence ID" value="CAG2258179.1"/>
    <property type="molecule type" value="Genomic_DNA"/>
</dbReference>
<evidence type="ECO:0000259" key="6">
    <source>
        <dbReference type="Pfam" id="PF25508"/>
    </source>
</evidence>
<dbReference type="InterPro" id="IPR057366">
    <property type="entry name" value="TRPM-like"/>
</dbReference>
<dbReference type="AlphaFoldDB" id="A0A8S3VRK0"/>
<feature type="transmembrane region" description="Helical" evidence="5">
    <location>
        <begin position="375"/>
        <end position="396"/>
    </location>
</feature>
<protein>
    <recommendedName>
        <fullName evidence="6">TRPM-like domain-containing protein</fullName>
    </recommendedName>
</protein>
<gene>
    <name evidence="7" type="ORF">MEDL_69370</name>
</gene>
<dbReference type="Pfam" id="PF25508">
    <property type="entry name" value="TRPM2"/>
    <property type="match status" value="1"/>
</dbReference>
<comment type="caution">
    <text evidence="7">The sequence shown here is derived from an EMBL/GenBank/DDBJ whole genome shotgun (WGS) entry which is preliminary data.</text>
</comment>
<feature type="transmembrane region" description="Helical" evidence="5">
    <location>
        <begin position="195"/>
        <end position="213"/>
    </location>
</feature>
<keyword evidence="4 5" id="KW-0472">Membrane</keyword>
<dbReference type="GO" id="GO:0005261">
    <property type="term" value="F:monoatomic cation channel activity"/>
    <property type="evidence" value="ECO:0007669"/>
    <property type="project" value="TreeGrafter"/>
</dbReference>
<evidence type="ECO:0000256" key="3">
    <source>
        <dbReference type="ARBA" id="ARBA00022989"/>
    </source>
</evidence>
<dbReference type="PANTHER" id="PTHR13800">
    <property type="entry name" value="TRANSIENT RECEPTOR POTENTIAL CATION CHANNEL, SUBFAMILY M, MEMBER 6"/>
    <property type="match status" value="1"/>
</dbReference>
<feature type="transmembrane region" description="Helical" evidence="5">
    <location>
        <begin position="312"/>
        <end position="337"/>
    </location>
</feature>
<keyword evidence="8" id="KW-1185">Reference proteome</keyword>
<dbReference type="GO" id="GO:0005886">
    <property type="term" value="C:plasma membrane"/>
    <property type="evidence" value="ECO:0007669"/>
    <property type="project" value="TreeGrafter"/>
</dbReference>
<proteinExistence type="predicted"/>
<feature type="transmembrane region" description="Helical" evidence="5">
    <location>
        <begin position="220"/>
        <end position="241"/>
    </location>
</feature>
<dbReference type="PANTHER" id="PTHR13800:SF12">
    <property type="entry name" value="TRANSIENT RECEPTOR POTENTIAL CATION CHANNEL SUBFAMILY M MEMBER-LIKE 2"/>
    <property type="match status" value="1"/>
</dbReference>
<evidence type="ECO:0000313" key="8">
    <source>
        <dbReference type="Proteomes" id="UP000683360"/>
    </source>
</evidence>
<dbReference type="GO" id="GO:0030001">
    <property type="term" value="P:metal ion transport"/>
    <property type="evidence" value="ECO:0007669"/>
    <property type="project" value="TreeGrafter"/>
</dbReference>
<dbReference type="OrthoDB" id="6154571at2759"/>
<dbReference type="Proteomes" id="UP000683360">
    <property type="component" value="Unassembled WGS sequence"/>
</dbReference>
<evidence type="ECO:0000313" key="7">
    <source>
        <dbReference type="EMBL" id="CAG2258179.1"/>
    </source>
</evidence>
<feature type="transmembrane region" description="Helical" evidence="5">
    <location>
        <begin position="171"/>
        <end position="189"/>
    </location>
</feature>
<keyword evidence="2 5" id="KW-0812">Transmembrane</keyword>
<name>A0A8S3VRK0_MYTED</name>
<reference evidence="7" key="1">
    <citation type="submission" date="2021-03" db="EMBL/GenBank/DDBJ databases">
        <authorList>
            <person name="Bekaert M."/>
        </authorList>
    </citation>
    <scope>NUCLEOTIDE SEQUENCE</scope>
</reference>
<evidence type="ECO:0000256" key="4">
    <source>
        <dbReference type="ARBA" id="ARBA00023136"/>
    </source>
</evidence>
<organism evidence="7 8">
    <name type="scientific">Mytilus edulis</name>
    <name type="common">Blue mussel</name>
    <dbReference type="NCBI Taxonomy" id="6550"/>
    <lineage>
        <taxon>Eukaryota</taxon>
        <taxon>Metazoa</taxon>
        <taxon>Spiralia</taxon>
        <taxon>Lophotrochozoa</taxon>
        <taxon>Mollusca</taxon>
        <taxon>Bivalvia</taxon>
        <taxon>Autobranchia</taxon>
        <taxon>Pteriomorphia</taxon>
        <taxon>Mytilida</taxon>
        <taxon>Mytiloidea</taxon>
        <taxon>Mytilidae</taxon>
        <taxon>Mytilinae</taxon>
        <taxon>Mytilus</taxon>
    </lineage>
</organism>
<feature type="domain" description="TRPM-like" evidence="6">
    <location>
        <begin position="2"/>
        <end position="106"/>
    </location>
</feature>
<evidence type="ECO:0000256" key="5">
    <source>
        <dbReference type="SAM" id="Phobius"/>
    </source>
</evidence>
<evidence type="ECO:0000256" key="2">
    <source>
        <dbReference type="ARBA" id="ARBA00022692"/>
    </source>
</evidence>
<comment type="subcellular location">
    <subcellularLocation>
        <location evidence="1">Membrane</location>
        <topology evidence="1">Multi-pass membrane protein</topology>
    </subcellularLocation>
</comment>
<keyword evidence="3 5" id="KW-1133">Transmembrane helix</keyword>
<sequence>MSNNVELAGELWSHCDNPMLTALVSNVYLTAIAHKAEQLFEETLQADILSHSRKFSSRAVKLLDSMFRENETMATKALDCVSEVWDHKESPLHFGHQFSMEDFISHASAQKDASKRMYPYVNEKYTTETMNFLKEENFPKKPKSREFLPYIKDHLRLDSAFTLFTAPVIKLFLHVVFFVTALVMLSYVLTRDLQVKISILEGMLFFYIVGDLLEELWSMLVDLFEYLVILIILMFAAGIVYNANIYPNHTVTAFPRDIQNWQIWSILKIPYWQVYGELYLDFLEAADDTGCTTNSTLWQNDPSVNRCPTSDWLPPVIAATYMMLTNWLLLNIVIAMFSSRFESIKQKSSQKWRYHRHAVVIEYEHKIPSPLNIPFRVFIILFYVMCCLPFTCAMRVQRNTIEVVFYS</sequence>